<dbReference type="AlphaFoldDB" id="A0A3P1CXM4"/>
<keyword evidence="2" id="KW-1185">Reference proteome</keyword>
<proteinExistence type="predicted"/>
<dbReference type="Gene3D" id="3.40.50.880">
    <property type="match status" value="1"/>
</dbReference>
<organism evidence="1 2">
    <name type="scientific">Larkinella knui</name>
    <dbReference type="NCBI Taxonomy" id="2025310"/>
    <lineage>
        <taxon>Bacteria</taxon>
        <taxon>Pseudomonadati</taxon>
        <taxon>Bacteroidota</taxon>
        <taxon>Cytophagia</taxon>
        <taxon>Cytophagales</taxon>
        <taxon>Spirosomataceae</taxon>
        <taxon>Larkinella</taxon>
    </lineage>
</organism>
<dbReference type="EMBL" id="RQJP01000001">
    <property type="protein sequence ID" value="RRB17840.1"/>
    <property type="molecule type" value="Genomic_DNA"/>
</dbReference>
<dbReference type="RefSeq" id="WP_124904844.1">
    <property type="nucleotide sequence ID" value="NZ_RQJP01000001.1"/>
</dbReference>
<dbReference type="SUPFAM" id="SSF52317">
    <property type="entry name" value="Class I glutamine amidotransferase-like"/>
    <property type="match status" value="1"/>
</dbReference>
<accession>A0A3P1CXM4</accession>
<name>A0A3P1CXM4_9BACT</name>
<dbReference type="OrthoDB" id="9800516at2"/>
<dbReference type="InterPro" id="IPR029062">
    <property type="entry name" value="Class_I_gatase-like"/>
</dbReference>
<evidence type="ECO:0000313" key="2">
    <source>
        <dbReference type="Proteomes" id="UP000274271"/>
    </source>
</evidence>
<comment type="caution">
    <text evidence="1">The sequence shown here is derived from an EMBL/GenBank/DDBJ whole genome shotgun (WGS) entry which is preliminary data.</text>
</comment>
<protein>
    <submittedName>
        <fullName evidence="1">Isoprenoid biosynthesis protein ElbB</fullName>
    </submittedName>
</protein>
<evidence type="ECO:0000313" key="1">
    <source>
        <dbReference type="EMBL" id="RRB17840.1"/>
    </source>
</evidence>
<gene>
    <name evidence="1" type="primary">elbB</name>
    <name evidence="1" type="ORF">EHT87_06060</name>
</gene>
<reference evidence="1 2" key="1">
    <citation type="submission" date="2018-11" db="EMBL/GenBank/DDBJ databases">
        <authorList>
            <person name="Zhou Z."/>
            <person name="Wang G."/>
        </authorList>
    </citation>
    <scope>NUCLEOTIDE SEQUENCE [LARGE SCALE GENOMIC DNA]</scope>
    <source>
        <strain evidence="1 2">KCTC42998</strain>
    </source>
</reference>
<dbReference type="Proteomes" id="UP000274271">
    <property type="component" value="Unassembled WGS sequence"/>
</dbReference>
<dbReference type="NCBIfam" id="NF008747">
    <property type="entry name" value="PRK11780.1"/>
    <property type="match status" value="1"/>
</dbReference>
<dbReference type="PANTHER" id="PTHR10224">
    <property type="entry name" value="ES1 PROTEIN HOMOLOG, MITOCHONDRIAL"/>
    <property type="match status" value="1"/>
</dbReference>
<sequence length="231" mass="24707">MKIGVLLHGNGVYDGTEIHEAVLTLLALAEVGAEVICVAPNVDQYHAINHLTGEEMPETRNVLVESARIARGNIRNLATLTADELDALVMPGGFGTAKNITRWAFEGPQGAILEPVKQLILDLISLKKPIVGLCMSPTTIAKALEGSGISATLTVGTDLEDSPYEISGIAAGINSLGHLAEMKTVREISVDRENKIITAPCYMMEASILDVRDNIRAAIDELVVLLNDEKV</sequence>
<dbReference type="PANTHER" id="PTHR10224:SF12">
    <property type="entry name" value="GLYOXALASE ELBB"/>
    <property type="match status" value="1"/>
</dbReference>